<dbReference type="PANTHER" id="PTHR35175">
    <property type="entry name" value="DUF1289 DOMAIN-CONTAINING PROTEIN"/>
    <property type="match status" value="1"/>
</dbReference>
<dbReference type="PANTHER" id="PTHR35175:SF2">
    <property type="entry name" value="DUF1289 DOMAIN-CONTAINING PROTEIN"/>
    <property type="match status" value="1"/>
</dbReference>
<accession>A0A1X9NFU4</accession>
<dbReference type="RefSeq" id="WP_085760251.1">
    <property type="nucleotide sequence ID" value="NZ_CP019343.1"/>
</dbReference>
<dbReference type="EMBL" id="CP019343">
    <property type="protein sequence ID" value="ARN76051.1"/>
    <property type="molecule type" value="Genomic_DNA"/>
</dbReference>
<protein>
    <submittedName>
        <fullName evidence="1">DUF1289 domain-containing protein</fullName>
    </submittedName>
</protein>
<organism evidence="1 2">
    <name type="scientific">Oceanicoccus sagamiensis</name>
    <dbReference type="NCBI Taxonomy" id="716816"/>
    <lineage>
        <taxon>Bacteria</taxon>
        <taxon>Pseudomonadati</taxon>
        <taxon>Pseudomonadota</taxon>
        <taxon>Gammaproteobacteria</taxon>
        <taxon>Cellvibrionales</taxon>
        <taxon>Spongiibacteraceae</taxon>
        <taxon>Oceanicoccus</taxon>
    </lineage>
</organism>
<proteinExistence type="predicted"/>
<evidence type="ECO:0000313" key="2">
    <source>
        <dbReference type="Proteomes" id="UP000193450"/>
    </source>
</evidence>
<dbReference type="KEGG" id="osg:BST96_19290"/>
<name>A0A1X9NFU4_9GAMM</name>
<dbReference type="Pfam" id="PF06945">
    <property type="entry name" value="DUF1289"/>
    <property type="match status" value="1"/>
</dbReference>
<dbReference type="AlphaFoldDB" id="A0A1X9NFU4"/>
<dbReference type="Proteomes" id="UP000193450">
    <property type="component" value="Chromosome"/>
</dbReference>
<reference evidence="1 2" key="1">
    <citation type="submission" date="2016-11" db="EMBL/GenBank/DDBJ databases">
        <title>Trade-off between light-utilization and light-protection in marine flavobacteria.</title>
        <authorList>
            <person name="Kumagai Y."/>
        </authorList>
    </citation>
    <scope>NUCLEOTIDE SEQUENCE [LARGE SCALE GENOMIC DNA]</scope>
    <source>
        <strain evidence="1 2">NBRC 107125</strain>
    </source>
</reference>
<evidence type="ECO:0000313" key="1">
    <source>
        <dbReference type="EMBL" id="ARN76051.1"/>
    </source>
</evidence>
<dbReference type="InterPro" id="IPR010710">
    <property type="entry name" value="DUF1289"/>
</dbReference>
<dbReference type="OrthoDB" id="9811423at2"/>
<keyword evidence="2" id="KW-1185">Reference proteome</keyword>
<gene>
    <name evidence="1" type="ORF">BST96_19290</name>
</gene>
<dbReference type="STRING" id="716816.BST96_19290"/>
<sequence>MSDDVVEVKSPCISVCVLNEEDVCEGCYRSAQEITDWSVLSLQDKQAVMGNVKQRFKQFNKHLLL</sequence>